<keyword evidence="8" id="KW-1185">Reference proteome</keyword>
<keyword evidence="3 6" id="KW-0812">Transmembrane</keyword>
<keyword evidence="4 6" id="KW-1133">Transmembrane helix</keyword>
<evidence type="ECO:0000313" key="7">
    <source>
        <dbReference type="EMBL" id="MTD94018.1"/>
    </source>
</evidence>
<dbReference type="Proteomes" id="UP000440694">
    <property type="component" value="Unassembled WGS sequence"/>
</dbReference>
<dbReference type="RefSeq" id="WP_324614916.1">
    <property type="nucleotide sequence ID" value="NZ_WMBQ01000001.1"/>
</dbReference>
<dbReference type="AlphaFoldDB" id="A0A6I3KHU1"/>
<dbReference type="PANTHER" id="PTHR10057">
    <property type="entry name" value="PERIPHERAL-TYPE BENZODIAZEPINE RECEPTOR"/>
    <property type="match status" value="1"/>
</dbReference>
<feature type="transmembrane region" description="Helical" evidence="6">
    <location>
        <begin position="96"/>
        <end position="118"/>
    </location>
</feature>
<sequence>MTRYTGLFVFLALVATAAYFGMTYEPGPFYAALQKPAWTPPNNWFAPVWTVLYVMIALAGWIAWRAQGFGPLLWLWLLQLCLNGAWSYLMFGEKQITSALIDISALWLAILTFIVVAWPVRRSAALLFVPYLLWVSFAAALNFEIWRLNS</sequence>
<organism evidence="7 8">
    <name type="scientific">Hyphomicrobium album</name>
    <dbReference type="NCBI Taxonomy" id="2665159"/>
    <lineage>
        <taxon>Bacteria</taxon>
        <taxon>Pseudomonadati</taxon>
        <taxon>Pseudomonadota</taxon>
        <taxon>Alphaproteobacteria</taxon>
        <taxon>Hyphomicrobiales</taxon>
        <taxon>Hyphomicrobiaceae</taxon>
        <taxon>Hyphomicrobium</taxon>
    </lineage>
</organism>
<proteinExistence type="inferred from homology"/>
<evidence type="ECO:0000256" key="5">
    <source>
        <dbReference type="ARBA" id="ARBA00023136"/>
    </source>
</evidence>
<feature type="transmembrane region" description="Helical" evidence="6">
    <location>
        <begin position="125"/>
        <end position="146"/>
    </location>
</feature>
<dbReference type="InterPro" id="IPR038330">
    <property type="entry name" value="TspO/MBR-related_sf"/>
</dbReference>
<feature type="transmembrane region" description="Helical" evidence="6">
    <location>
        <begin position="44"/>
        <end position="64"/>
    </location>
</feature>
<evidence type="ECO:0000256" key="6">
    <source>
        <dbReference type="SAM" id="Phobius"/>
    </source>
</evidence>
<protein>
    <submittedName>
        <fullName evidence="7">Sensory protein TspO</fullName>
    </submittedName>
</protein>
<dbReference type="Pfam" id="PF03073">
    <property type="entry name" value="TspO_MBR"/>
    <property type="match status" value="1"/>
</dbReference>
<dbReference type="Gene3D" id="1.20.1260.100">
    <property type="entry name" value="TspO/MBR protein"/>
    <property type="match status" value="1"/>
</dbReference>
<comment type="similarity">
    <text evidence="2">Belongs to the TspO/BZRP family.</text>
</comment>
<dbReference type="PIRSF" id="PIRSF005859">
    <property type="entry name" value="PBR"/>
    <property type="match status" value="1"/>
</dbReference>
<evidence type="ECO:0000256" key="4">
    <source>
        <dbReference type="ARBA" id="ARBA00022989"/>
    </source>
</evidence>
<reference evidence="7 8" key="1">
    <citation type="submission" date="2019-11" db="EMBL/GenBank/DDBJ databases">
        <title>Identification of a novel strain.</title>
        <authorList>
            <person name="Xu Q."/>
            <person name="Wang G."/>
        </authorList>
    </citation>
    <scope>NUCLEOTIDE SEQUENCE [LARGE SCALE GENOMIC DNA]</scope>
    <source>
        <strain evidence="8">xq</strain>
    </source>
</reference>
<dbReference type="GO" id="GO:0033013">
    <property type="term" value="P:tetrapyrrole metabolic process"/>
    <property type="evidence" value="ECO:0007669"/>
    <property type="project" value="UniProtKB-ARBA"/>
</dbReference>
<gene>
    <name evidence="7" type="ORF">GIW81_06665</name>
</gene>
<evidence type="ECO:0000256" key="1">
    <source>
        <dbReference type="ARBA" id="ARBA00004141"/>
    </source>
</evidence>
<accession>A0A6I3KHU1</accession>
<dbReference type="InterPro" id="IPR004307">
    <property type="entry name" value="TspO_MBR"/>
</dbReference>
<dbReference type="PANTHER" id="PTHR10057:SF0">
    <property type="entry name" value="TRANSLOCATOR PROTEIN"/>
    <property type="match status" value="1"/>
</dbReference>
<comment type="subcellular location">
    <subcellularLocation>
        <location evidence="1">Membrane</location>
        <topology evidence="1">Multi-pass membrane protein</topology>
    </subcellularLocation>
</comment>
<dbReference type="CDD" id="cd15904">
    <property type="entry name" value="TSPO_MBR"/>
    <property type="match status" value="1"/>
</dbReference>
<dbReference type="GO" id="GO:0016020">
    <property type="term" value="C:membrane"/>
    <property type="evidence" value="ECO:0007669"/>
    <property type="project" value="UniProtKB-SubCell"/>
</dbReference>
<dbReference type="EMBL" id="WMBQ01000001">
    <property type="protein sequence ID" value="MTD94018.1"/>
    <property type="molecule type" value="Genomic_DNA"/>
</dbReference>
<keyword evidence="5 6" id="KW-0472">Membrane</keyword>
<evidence type="ECO:0000256" key="3">
    <source>
        <dbReference type="ARBA" id="ARBA00022692"/>
    </source>
</evidence>
<evidence type="ECO:0000313" key="8">
    <source>
        <dbReference type="Proteomes" id="UP000440694"/>
    </source>
</evidence>
<feature type="transmembrane region" description="Helical" evidence="6">
    <location>
        <begin position="71"/>
        <end position="90"/>
    </location>
</feature>
<comment type="caution">
    <text evidence="7">The sequence shown here is derived from an EMBL/GenBank/DDBJ whole genome shotgun (WGS) entry which is preliminary data.</text>
</comment>
<evidence type="ECO:0000256" key="2">
    <source>
        <dbReference type="ARBA" id="ARBA00007524"/>
    </source>
</evidence>
<dbReference type="FunFam" id="1.20.1260.100:FF:000001">
    <property type="entry name" value="translocator protein 2"/>
    <property type="match status" value="1"/>
</dbReference>
<name>A0A6I3KHU1_9HYPH</name>